<sequence>MNKHDKLKELREHVASLKLEECELHEQILGILTRMAKGKVYGDEHTDISQKRSRINALRQLASKKLQEIRHITKSLQQPLFNS</sequence>
<protein>
    <submittedName>
        <fullName evidence="1">Uncharacterized protein</fullName>
    </submittedName>
</protein>
<keyword evidence="2" id="KW-1185">Reference proteome</keyword>
<comment type="caution">
    <text evidence="1">The sequence shown here is derived from an EMBL/GenBank/DDBJ whole genome shotgun (WGS) entry which is preliminary data.</text>
</comment>
<proteinExistence type="predicted"/>
<dbReference type="EMBL" id="PYFT01000001">
    <property type="protein sequence ID" value="PSR53886.1"/>
    <property type="molecule type" value="Genomic_DNA"/>
</dbReference>
<gene>
    <name evidence="1" type="ORF">AHMF7605_10340</name>
</gene>
<evidence type="ECO:0000313" key="2">
    <source>
        <dbReference type="Proteomes" id="UP000240357"/>
    </source>
</evidence>
<dbReference type="Proteomes" id="UP000240357">
    <property type="component" value="Unassembled WGS sequence"/>
</dbReference>
<dbReference type="RefSeq" id="WP_106928975.1">
    <property type="nucleotide sequence ID" value="NZ_PYFT01000001.1"/>
</dbReference>
<organism evidence="1 2">
    <name type="scientific">Adhaeribacter arboris</name>
    <dbReference type="NCBI Taxonomy" id="2072846"/>
    <lineage>
        <taxon>Bacteria</taxon>
        <taxon>Pseudomonadati</taxon>
        <taxon>Bacteroidota</taxon>
        <taxon>Cytophagia</taxon>
        <taxon>Cytophagales</taxon>
        <taxon>Hymenobacteraceae</taxon>
        <taxon>Adhaeribacter</taxon>
    </lineage>
</organism>
<name>A0A2T2YEF1_9BACT</name>
<evidence type="ECO:0000313" key="1">
    <source>
        <dbReference type="EMBL" id="PSR53886.1"/>
    </source>
</evidence>
<dbReference type="AlphaFoldDB" id="A0A2T2YEF1"/>
<accession>A0A2T2YEF1</accession>
<reference evidence="1 2" key="1">
    <citation type="submission" date="2018-03" db="EMBL/GenBank/DDBJ databases">
        <title>Adhaeribacter sp. HMF7605 Genome sequencing and assembly.</title>
        <authorList>
            <person name="Kang H."/>
            <person name="Kang J."/>
            <person name="Cha I."/>
            <person name="Kim H."/>
            <person name="Joh K."/>
        </authorList>
    </citation>
    <scope>NUCLEOTIDE SEQUENCE [LARGE SCALE GENOMIC DNA]</scope>
    <source>
        <strain evidence="1 2">HMF7605</strain>
    </source>
</reference>